<protein>
    <submittedName>
        <fullName evidence="3">UspA domain-containing protein</fullName>
    </submittedName>
</protein>
<comment type="similarity">
    <text evidence="1">Belongs to the universal stress protein A family.</text>
</comment>
<dbReference type="EMBL" id="AOHZ01000034">
    <property type="protein sequence ID" value="ELY58687.1"/>
    <property type="molecule type" value="Genomic_DNA"/>
</dbReference>
<dbReference type="AlphaFoldDB" id="L9XAM7"/>
<dbReference type="InterPro" id="IPR006016">
    <property type="entry name" value="UspA"/>
</dbReference>
<organism evidence="3 4">
    <name type="scientific">Natronolimnohabitans innermongolicus JCM 12255</name>
    <dbReference type="NCBI Taxonomy" id="1227499"/>
    <lineage>
        <taxon>Archaea</taxon>
        <taxon>Methanobacteriati</taxon>
        <taxon>Methanobacteriota</taxon>
        <taxon>Stenosarchaea group</taxon>
        <taxon>Halobacteria</taxon>
        <taxon>Halobacteriales</taxon>
        <taxon>Natrialbaceae</taxon>
        <taxon>Natronolimnohabitans</taxon>
    </lineage>
</organism>
<sequence length="321" mass="34703">MTSAGGSGFIFVADERRFGERRSPETAMSRHVLVPVDGSPHSFGGLEYCLRSFPDATVTTAYVVDPAADHEATVGSTTSAEDAAEAHGERVLERTVEYADGRDREVETVLRTGTPHTELLAVANTDVDHVVIGSHGESPLVRPFLGRVSEAVVRRAPVTTTIVHEPATAVRERELPGTVLVPLDGSEQATAALEYALETFPEAEFTAFHALELPFDRPQEEVEGTYLEAILDDRERRAEEIFDAARALADEYGVALETATDNESPSNAVVDYADANDFDQVIMGSHGRSLAARLFTGSVAERVARRSPRTVTLVRGAPTEV</sequence>
<keyword evidence="4" id="KW-1185">Reference proteome</keyword>
<dbReference type="STRING" id="1227499.C493_06772"/>
<reference evidence="3 4" key="1">
    <citation type="journal article" date="2014" name="PLoS Genet.">
        <title>Phylogenetically driven sequencing of extremely halophilic archaea reveals strategies for static and dynamic osmo-response.</title>
        <authorList>
            <person name="Becker E.A."/>
            <person name="Seitzer P.M."/>
            <person name="Tritt A."/>
            <person name="Larsen D."/>
            <person name="Krusor M."/>
            <person name="Yao A.I."/>
            <person name="Wu D."/>
            <person name="Madern D."/>
            <person name="Eisen J.A."/>
            <person name="Darling A.E."/>
            <person name="Facciotti M.T."/>
        </authorList>
    </citation>
    <scope>NUCLEOTIDE SEQUENCE [LARGE SCALE GENOMIC DNA]</scope>
    <source>
        <strain evidence="3 4">JCM 12255</strain>
    </source>
</reference>
<dbReference type="Pfam" id="PF00582">
    <property type="entry name" value="Usp"/>
    <property type="match status" value="2"/>
</dbReference>
<evidence type="ECO:0000259" key="2">
    <source>
        <dbReference type="Pfam" id="PF00582"/>
    </source>
</evidence>
<dbReference type="PANTHER" id="PTHR46268">
    <property type="entry name" value="STRESS RESPONSE PROTEIN NHAX"/>
    <property type="match status" value="1"/>
</dbReference>
<dbReference type="Proteomes" id="UP000011602">
    <property type="component" value="Unassembled WGS sequence"/>
</dbReference>
<evidence type="ECO:0000313" key="4">
    <source>
        <dbReference type="Proteomes" id="UP000011602"/>
    </source>
</evidence>
<evidence type="ECO:0000256" key="1">
    <source>
        <dbReference type="ARBA" id="ARBA00008791"/>
    </source>
</evidence>
<feature type="domain" description="UspA" evidence="2">
    <location>
        <begin position="28"/>
        <end position="164"/>
    </location>
</feature>
<dbReference type="eggNOG" id="arCOG00449">
    <property type="taxonomic scope" value="Archaea"/>
</dbReference>
<dbReference type="SUPFAM" id="SSF52402">
    <property type="entry name" value="Adenine nucleotide alpha hydrolases-like"/>
    <property type="match status" value="2"/>
</dbReference>
<dbReference type="Gene3D" id="3.40.50.620">
    <property type="entry name" value="HUPs"/>
    <property type="match status" value="2"/>
</dbReference>
<feature type="domain" description="UspA" evidence="2">
    <location>
        <begin position="178"/>
        <end position="315"/>
    </location>
</feature>
<accession>L9XAM7</accession>
<dbReference type="PATRIC" id="fig|1227499.3.peg.1382"/>
<evidence type="ECO:0000313" key="3">
    <source>
        <dbReference type="EMBL" id="ELY58687.1"/>
    </source>
</evidence>
<proteinExistence type="inferred from homology"/>
<comment type="caution">
    <text evidence="3">The sequence shown here is derived from an EMBL/GenBank/DDBJ whole genome shotgun (WGS) entry which is preliminary data.</text>
</comment>
<dbReference type="PANTHER" id="PTHR46268:SF24">
    <property type="entry name" value="UNIVERSAL STRESS PROTEIN"/>
    <property type="match status" value="1"/>
</dbReference>
<name>L9XAM7_9EURY</name>
<dbReference type="InterPro" id="IPR014729">
    <property type="entry name" value="Rossmann-like_a/b/a_fold"/>
</dbReference>
<gene>
    <name evidence="3" type="ORF">C493_06772</name>
</gene>
<dbReference type="CDD" id="cd00293">
    <property type="entry name" value="USP-like"/>
    <property type="match status" value="2"/>
</dbReference>
<dbReference type="InterPro" id="IPR006015">
    <property type="entry name" value="Universal_stress_UspA"/>
</dbReference>
<dbReference type="PRINTS" id="PR01438">
    <property type="entry name" value="UNVRSLSTRESS"/>
</dbReference>